<evidence type="ECO:0000256" key="1">
    <source>
        <dbReference type="ARBA" id="ARBA00008361"/>
    </source>
</evidence>
<evidence type="ECO:0000313" key="5">
    <source>
        <dbReference type="Proteomes" id="UP000823775"/>
    </source>
</evidence>
<proteinExistence type="inferred from homology"/>
<keyword evidence="2" id="KW-0489">Methyltransferase</keyword>
<dbReference type="Proteomes" id="UP000823775">
    <property type="component" value="Unassembled WGS sequence"/>
</dbReference>
<gene>
    <name evidence="4" type="ORF">HAX54_049822</name>
</gene>
<protein>
    <submittedName>
        <fullName evidence="4">Uncharacterized protein</fullName>
    </submittedName>
</protein>
<name>A0ABS8WPL8_DATST</name>
<dbReference type="SUPFAM" id="SSF53335">
    <property type="entry name" value="S-adenosyl-L-methionine-dependent methyltransferases"/>
    <property type="match status" value="1"/>
</dbReference>
<organism evidence="4 5">
    <name type="scientific">Datura stramonium</name>
    <name type="common">Jimsonweed</name>
    <name type="synonym">Common thornapple</name>
    <dbReference type="NCBI Taxonomy" id="4076"/>
    <lineage>
        <taxon>Eukaryota</taxon>
        <taxon>Viridiplantae</taxon>
        <taxon>Streptophyta</taxon>
        <taxon>Embryophyta</taxon>
        <taxon>Tracheophyta</taxon>
        <taxon>Spermatophyta</taxon>
        <taxon>Magnoliopsida</taxon>
        <taxon>eudicotyledons</taxon>
        <taxon>Gunneridae</taxon>
        <taxon>Pentapetalae</taxon>
        <taxon>asterids</taxon>
        <taxon>lamiids</taxon>
        <taxon>Solanales</taxon>
        <taxon>Solanaceae</taxon>
        <taxon>Solanoideae</taxon>
        <taxon>Datureae</taxon>
        <taxon>Datura</taxon>
    </lineage>
</organism>
<comment type="similarity">
    <text evidence="1">Belongs to the methyltransferase superfamily.</text>
</comment>
<evidence type="ECO:0000313" key="4">
    <source>
        <dbReference type="EMBL" id="MCE3051430.1"/>
    </source>
</evidence>
<evidence type="ECO:0000256" key="2">
    <source>
        <dbReference type="ARBA" id="ARBA00022603"/>
    </source>
</evidence>
<keyword evidence="5" id="KW-1185">Reference proteome</keyword>
<dbReference type="Gene3D" id="3.40.50.150">
    <property type="entry name" value="Vaccinia Virus protein VP39"/>
    <property type="match status" value="1"/>
</dbReference>
<comment type="caution">
    <text evidence="4">The sequence shown here is derived from an EMBL/GenBank/DDBJ whole genome shotgun (WGS) entry which is preliminary data.</text>
</comment>
<dbReference type="InterPro" id="IPR051419">
    <property type="entry name" value="Lys/N-term_MeTrsfase_sf"/>
</dbReference>
<dbReference type="PANTHER" id="PTHR12176:SF76">
    <property type="entry name" value="S-ADENOSYL-L-METHIONINE-DEPENDENT METHYLTRANSFERASES SUPERFAMILY PROTEIN"/>
    <property type="match status" value="1"/>
</dbReference>
<reference evidence="4 5" key="1">
    <citation type="journal article" date="2021" name="BMC Genomics">
        <title>Datura genome reveals duplications of psychoactive alkaloid biosynthetic genes and high mutation rate following tissue culture.</title>
        <authorList>
            <person name="Rajewski A."/>
            <person name="Carter-House D."/>
            <person name="Stajich J."/>
            <person name="Litt A."/>
        </authorList>
    </citation>
    <scope>NUCLEOTIDE SEQUENCE [LARGE SCALE GENOMIC DNA]</scope>
    <source>
        <strain evidence="4">AR-01</strain>
    </source>
</reference>
<dbReference type="EMBL" id="JACEIK010008550">
    <property type="protein sequence ID" value="MCE3051430.1"/>
    <property type="molecule type" value="Genomic_DNA"/>
</dbReference>
<dbReference type="InterPro" id="IPR029063">
    <property type="entry name" value="SAM-dependent_MTases_sf"/>
</dbReference>
<accession>A0ABS8WPL8</accession>
<evidence type="ECO:0000256" key="3">
    <source>
        <dbReference type="ARBA" id="ARBA00022679"/>
    </source>
</evidence>
<sequence>MNRLGVCGPSAGLFSIGNQRPCSAASIWHSRRKAHLRRRATLCSAEATNEVDFKVLTSVTSNYNNIVILDTPDSRVLLLDSSNNVHSILHKGKKWTDAYWDEFATLPAIVPKGPLAIFGLGGATAAHLMLELWPSLLLVGWEIDEILIEKAREYLWLSDLEKHTAGGGVLEIHIGDVLSPSVTIPGGYAGIIVDLFSDGKVLPQLQEVTTWLEMNKMLMPNGRLMVNCGAATKELSNTSSGMMQPEISNRDDPRELNATINALCKAFPEQVSWKKLPKRAGENYLALTGPLPDLTIWSACLPDKLSASVKEWRSCPPS</sequence>
<dbReference type="PANTHER" id="PTHR12176">
    <property type="entry name" value="SAM-DEPENDENT METHYLTRANSFERASE SUPERFAMILY PROTEIN"/>
    <property type="match status" value="1"/>
</dbReference>
<keyword evidence="3" id="KW-0808">Transferase</keyword>